<dbReference type="EMBL" id="CP013694">
    <property type="protein sequence ID" value="ALU29805.1"/>
    <property type="molecule type" value="Genomic_DNA"/>
</dbReference>
<dbReference type="OMA" id="KIMFSEG"/>
<dbReference type="Pfam" id="PF10061">
    <property type="entry name" value="DUF2299"/>
    <property type="match status" value="1"/>
</dbReference>
<dbReference type="Proteomes" id="UP000065473">
    <property type="component" value="Chromosome"/>
</dbReference>
<organism evidence="1 4">
    <name type="scientific">Sulfolobus acidocaldarius</name>
    <dbReference type="NCBI Taxonomy" id="2285"/>
    <lineage>
        <taxon>Archaea</taxon>
        <taxon>Thermoproteota</taxon>
        <taxon>Thermoprotei</taxon>
        <taxon>Sulfolobales</taxon>
        <taxon>Sulfolobaceae</taxon>
        <taxon>Sulfolobus</taxon>
    </lineage>
</organism>
<proteinExistence type="predicted"/>
<dbReference type="Gene3D" id="3.30.1460.10">
    <property type="match status" value="1"/>
</dbReference>
<evidence type="ECO:0000313" key="2">
    <source>
        <dbReference type="EMBL" id="ALU32544.1"/>
    </source>
</evidence>
<dbReference type="GeneID" id="14552624"/>
<dbReference type="EMBL" id="CP013695">
    <property type="protein sequence ID" value="ALU32544.1"/>
    <property type="molecule type" value="Genomic_DNA"/>
</dbReference>
<dbReference type="RefSeq" id="WP_011278904.1">
    <property type="nucleotide sequence ID" value="NZ_BHWZ01000006.1"/>
</dbReference>
<dbReference type="Proteomes" id="UP000060043">
    <property type="component" value="Chromosome"/>
</dbReference>
<dbReference type="InterPro" id="IPR018747">
    <property type="entry name" value="DUF2299"/>
</dbReference>
<reference evidence="3 4" key="1">
    <citation type="submission" date="2015-12" db="EMBL/GenBank/DDBJ databases">
        <title>A stable core within a dynamic pangenome in Sulfolobus acidocaldarius.</title>
        <authorList>
            <person name="Anderson R."/>
            <person name="Kouris A."/>
            <person name="Seward C."/>
            <person name="Campbell K."/>
            <person name="Whitaker R."/>
        </authorList>
    </citation>
    <scope>NUCLEOTIDE SEQUENCE [LARGE SCALE GENOMIC DNA]</scope>
    <source>
        <strain evidence="1 4">GG12-C01-09</strain>
        <strain evidence="2 3">NG05B_CO5_07</strain>
    </source>
</reference>
<evidence type="ECO:0000313" key="1">
    <source>
        <dbReference type="EMBL" id="ALU29805.1"/>
    </source>
</evidence>
<sequence>MISDSEIVEIFKELGMKVKEEKQQGLHFHVSISPPTANSAIVSIIRPTAFSKYYVVTMAIEVDPPKLNKKVLREIGVELARLNVEFYVMPPDKPTTIQIAKLLYQEDLSKNELINTVTLVKNAGFIVFNILSGENMND</sequence>
<dbReference type="PaxDb" id="1435377-SUSAZ_09600"/>
<dbReference type="CDD" id="cd17510">
    <property type="entry name" value="T3SC_YbjN-like_2"/>
    <property type="match status" value="1"/>
</dbReference>
<name>A0A0U2NAV8_9CREN</name>
<gene>
    <name evidence="1" type="ORF">ATY89_07545</name>
    <name evidence="2" type="ORF">ATZ20_10565</name>
</gene>
<dbReference type="STRING" id="1435377.SUSAZ_09600"/>
<accession>A0A0U2NAV8</accession>
<evidence type="ECO:0000313" key="3">
    <source>
        <dbReference type="Proteomes" id="UP000060043"/>
    </source>
</evidence>
<dbReference type="AlphaFoldDB" id="A0A0U2NAV8"/>
<evidence type="ECO:0000313" key="4">
    <source>
        <dbReference type="Proteomes" id="UP000065473"/>
    </source>
</evidence>
<protein>
    <submittedName>
        <fullName evidence="1">Uncharacterized protein</fullName>
    </submittedName>
</protein>
<dbReference type="OrthoDB" id="37165at2157"/>